<evidence type="ECO:0000256" key="1">
    <source>
        <dbReference type="ARBA" id="ARBA00004496"/>
    </source>
</evidence>
<evidence type="ECO:0000256" key="7">
    <source>
        <dbReference type="ARBA" id="ARBA00022694"/>
    </source>
</evidence>
<proteinExistence type="inferred from homology"/>
<comment type="similarity">
    <text evidence="2">Belongs to the SUA5 family.</text>
</comment>
<keyword evidence="8 14" id="KW-0548">Nucleotidyltransferase</keyword>
<evidence type="ECO:0000256" key="8">
    <source>
        <dbReference type="ARBA" id="ARBA00022695"/>
    </source>
</evidence>
<dbReference type="PIRSF" id="PIRSF004930">
    <property type="entry name" value="Tln_factor_SUA5"/>
    <property type="match status" value="1"/>
</dbReference>
<evidence type="ECO:0000256" key="4">
    <source>
        <dbReference type="ARBA" id="ARBA00015492"/>
    </source>
</evidence>
<dbReference type="PANTHER" id="PTHR17490:SF16">
    <property type="entry name" value="THREONYLCARBAMOYL-AMP SYNTHASE"/>
    <property type="match status" value="1"/>
</dbReference>
<organism evidence="14">
    <name type="scientific">bioreactor metagenome</name>
    <dbReference type="NCBI Taxonomy" id="1076179"/>
    <lineage>
        <taxon>unclassified sequences</taxon>
        <taxon>metagenomes</taxon>
        <taxon>ecological metagenomes</taxon>
    </lineage>
</organism>
<evidence type="ECO:0000256" key="12">
    <source>
        <dbReference type="ARBA" id="ARBA00048366"/>
    </source>
</evidence>
<keyword evidence="9" id="KW-0547">Nucleotide-binding</keyword>
<dbReference type="EMBL" id="VSSQ01005509">
    <property type="protein sequence ID" value="MPM29428.1"/>
    <property type="molecule type" value="Genomic_DNA"/>
</dbReference>
<dbReference type="GO" id="GO:0003725">
    <property type="term" value="F:double-stranded RNA binding"/>
    <property type="evidence" value="ECO:0007669"/>
    <property type="project" value="InterPro"/>
</dbReference>
<reference evidence="14" key="1">
    <citation type="submission" date="2019-08" db="EMBL/GenBank/DDBJ databases">
        <authorList>
            <person name="Kucharzyk K."/>
            <person name="Murdoch R.W."/>
            <person name="Higgins S."/>
            <person name="Loffler F."/>
        </authorList>
    </citation>
    <scope>NUCLEOTIDE SEQUENCE</scope>
</reference>
<sequence length="337" mass="34778">MTDPRILPPTPENIEKAARLIQNGALVAFPTETVYGLGANGFDNAACRAIYTAKGRPSDNPLILHIPEAQGLPALCREIPTKAYELCEAFTPGPLTLVLKKTAAVPDAVSAGLDTVAVRIPSHPVARALLIASGVPIAAPSANKSGSPSPTTAAHVASDIGEELSLILDGGPCGVGLESTIVSLAGPVPKLLRPGGISLESLEAVIGPLEVDGAVFGQLAEGVAPAAPGMKYRHYAPKAEVILLNGTRENVLNYMAAQIGAGVLCHDGEEVLFPQAGHIISLGGTPETAARRLFAALREMDAAGVSRIYCRLPDKSGVGLAVYNRLLKAAAGRVMEC</sequence>
<dbReference type="InterPro" id="IPR010923">
    <property type="entry name" value="T(6)A37_SUA5"/>
</dbReference>
<dbReference type="Pfam" id="PF01300">
    <property type="entry name" value="Sua5_yciO_yrdC"/>
    <property type="match status" value="1"/>
</dbReference>
<dbReference type="SUPFAM" id="SSF55821">
    <property type="entry name" value="YrdC/RibB"/>
    <property type="match status" value="1"/>
</dbReference>
<dbReference type="InterPro" id="IPR017945">
    <property type="entry name" value="DHBP_synth_RibB-like_a/b_dom"/>
</dbReference>
<feature type="domain" description="YrdC-like" evidence="13">
    <location>
        <begin position="11"/>
        <end position="197"/>
    </location>
</feature>
<dbReference type="GO" id="GO:0005524">
    <property type="term" value="F:ATP binding"/>
    <property type="evidence" value="ECO:0007669"/>
    <property type="project" value="UniProtKB-KW"/>
</dbReference>
<dbReference type="AlphaFoldDB" id="A0A644YN60"/>
<evidence type="ECO:0000256" key="6">
    <source>
        <dbReference type="ARBA" id="ARBA00022679"/>
    </source>
</evidence>
<dbReference type="GO" id="GO:0000049">
    <property type="term" value="F:tRNA binding"/>
    <property type="evidence" value="ECO:0007669"/>
    <property type="project" value="TreeGrafter"/>
</dbReference>
<dbReference type="Gene3D" id="3.40.50.11030">
    <property type="entry name" value="Threonylcarbamoyl-AMP synthase, C-terminal domain"/>
    <property type="match status" value="1"/>
</dbReference>
<comment type="caution">
    <text evidence="14">The sequence shown here is derived from an EMBL/GenBank/DDBJ whole genome shotgun (WGS) entry which is preliminary data.</text>
</comment>
<dbReference type="InterPro" id="IPR038385">
    <property type="entry name" value="Sua5/YwlC_C"/>
</dbReference>
<dbReference type="PROSITE" id="PS51163">
    <property type="entry name" value="YRDC"/>
    <property type="match status" value="1"/>
</dbReference>
<evidence type="ECO:0000256" key="10">
    <source>
        <dbReference type="ARBA" id="ARBA00022840"/>
    </source>
</evidence>
<gene>
    <name evidence="14" type="primary">ywlC_14</name>
    <name evidence="14" type="ORF">SDC9_75968</name>
</gene>
<dbReference type="GO" id="GO:0008033">
    <property type="term" value="P:tRNA processing"/>
    <property type="evidence" value="ECO:0007669"/>
    <property type="project" value="UniProtKB-KW"/>
</dbReference>
<evidence type="ECO:0000256" key="11">
    <source>
        <dbReference type="ARBA" id="ARBA00029774"/>
    </source>
</evidence>
<dbReference type="EC" id="2.7.7.87" evidence="3"/>
<evidence type="ECO:0000256" key="2">
    <source>
        <dbReference type="ARBA" id="ARBA00007663"/>
    </source>
</evidence>
<dbReference type="NCBIfam" id="TIGR00057">
    <property type="entry name" value="L-threonylcarbamoyladenylate synthase"/>
    <property type="match status" value="1"/>
</dbReference>
<evidence type="ECO:0000256" key="3">
    <source>
        <dbReference type="ARBA" id="ARBA00012584"/>
    </source>
</evidence>
<dbReference type="FunFam" id="3.90.870.10:FF:000009">
    <property type="entry name" value="Threonylcarbamoyl-AMP synthase, putative"/>
    <property type="match status" value="1"/>
</dbReference>
<dbReference type="InterPro" id="IPR050156">
    <property type="entry name" value="TC-AMP_synthase_SUA5"/>
</dbReference>
<comment type="catalytic activity">
    <reaction evidence="12">
        <text>L-threonine + hydrogencarbonate + ATP = L-threonylcarbamoyladenylate + diphosphate + H2O</text>
        <dbReference type="Rhea" id="RHEA:36407"/>
        <dbReference type="ChEBI" id="CHEBI:15377"/>
        <dbReference type="ChEBI" id="CHEBI:17544"/>
        <dbReference type="ChEBI" id="CHEBI:30616"/>
        <dbReference type="ChEBI" id="CHEBI:33019"/>
        <dbReference type="ChEBI" id="CHEBI:57926"/>
        <dbReference type="ChEBI" id="CHEBI:73682"/>
        <dbReference type="EC" id="2.7.7.87"/>
    </reaction>
</comment>
<evidence type="ECO:0000256" key="5">
    <source>
        <dbReference type="ARBA" id="ARBA00022490"/>
    </source>
</evidence>
<keyword evidence="6 14" id="KW-0808">Transferase</keyword>
<comment type="subcellular location">
    <subcellularLocation>
        <location evidence="1">Cytoplasm</location>
    </subcellularLocation>
</comment>
<dbReference type="GO" id="GO:0006450">
    <property type="term" value="P:regulation of translational fidelity"/>
    <property type="evidence" value="ECO:0007669"/>
    <property type="project" value="TreeGrafter"/>
</dbReference>
<evidence type="ECO:0000256" key="9">
    <source>
        <dbReference type="ARBA" id="ARBA00022741"/>
    </source>
</evidence>
<dbReference type="InterPro" id="IPR006070">
    <property type="entry name" value="Sua5-like_dom"/>
</dbReference>
<dbReference type="Gene3D" id="3.90.870.10">
    <property type="entry name" value="DHBP synthase"/>
    <property type="match status" value="1"/>
</dbReference>
<keyword evidence="10" id="KW-0067">ATP-binding</keyword>
<evidence type="ECO:0000259" key="13">
    <source>
        <dbReference type="PROSITE" id="PS51163"/>
    </source>
</evidence>
<accession>A0A644YN60</accession>
<dbReference type="PANTHER" id="PTHR17490">
    <property type="entry name" value="SUA5"/>
    <property type="match status" value="1"/>
</dbReference>
<dbReference type="GO" id="GO:0061710">
    <property type="term" value="F:L-threonylcarbamoyladenylate synthase"/>
    <property type="evidence" value="ECO:0007669"/>
    <property type="project" value="UniProtKB-EC"/>
</dbReference>
<dbReference type="Pfam" id="PF03481">
    <property type="entry name" value="Sua5_C"/>
    <property type="match status" value="1"/>
</dbReference>
<keyword evidence="7" id="KW-0819">tRNA processing</keyword>
<protein>
    <recommendedName>
        <fullName evidence="4">Threonylcarbamoyl-AMP synthase</fullName>
        <ecNumber evidence="3">2.7.7.87</ecNumber>
    </recommendedName>
    <alternativeName>
        <fullName evidence="11">L-threonylcarbamoyladenylate synthase</fullName>
    </alternativeName>
</protein>
<evidence type="ECO:0000313" key="14">
    <source>
        <dbReference type="EMBL" id="MPM29428.1"/>
    </source>
</evidence>
<dbReference type="InterPro" id="IPR005145">
    <property type="entry name" value="Sua5_C"/>
</dbReference>
<dbReference type="GO" id="GO:0005737">
    <property type="term" value="C:cytoplasm"/>
    <property type="evidence" value="ECO:0007669"/>
    <property type="project" value="UniProtKB-SubCell"/>
</dbReference>
<name>A0A644YN60_9ZZZZ</name>
<keyword evidence="5" id="KW-0963">Cytoplasm</keyword>